<proteinExistence type="predicted"/>
<evidence type="ECO:0000313" key="1">
    <source>
        <dbReference type="EMBL" id="TFK66132.1"/>
    </source>
</evidence>
<dbReference type="EMBL" id="ML208415">
    <property type="protein sequence ID" value="TFK66132.1"/>
    <property type="molecule type" value="Genomic_DNA"/>
</dbReference>
<evidence type="ECO:0000313" key="2">
    <source>
        <dbReference type="Proteomes" id="UP000308600"/>
    </source>
</evidence>
<sequence>MEDEASVCKVFTKLPPELWDNIISSGTPNLSRQLCKPLSLVSHSFRDFFQPLLFSSINLFIPARANNPDFLRCLEFLQAPRILNAIRRCTVRAIGPDFAESELLRHEGIGLILERVTAIEFISVIFGDSERDVFLRLKRVREIKLQGCSCSLFFTKKHLTRYPSPPAGSKLPLLNIQRIQSERSWNSRVLAYWLSLTSSDALQHISVTEGHNSDVHPSFKKTQYRNVKEITTDTFRDWTRFGELIACCPSITTLRITTAPRNKAPQPWKIPLLRYYSGTSTVQAIEAVVLPNPSLVHIQLEKCNCFQMYRALAALTNSKGHRRGVQSISLKMVDMLTVNNPFELFKEFEDLRAVEVSVSDAKPDDRKACVTALLKLLEQPTQRLPKTLEFLAFQISARLPSSNGVTPTEWNELTDILGRVFWTQTHPFLSRIYVFDWDSEHGPSVRDAYDVRRGKWLGKSGHYETWEGWVREAM</sequence>
<reference evidence="1 2" key="1">
    <citation type="journal article" date="2019" name="Nat. Ecol. Evol.">
        <title>Megaphylogeny resolves global patterns of mushroom evolution.</title>
        <authorList>
            <person name="Varga T."/>
            <person name="Krizsan K."/>
            <person name="Foldi C."/>
            <person name="Dima B."/>
            <person name="Sanchez-Garcia M."/>
            <person name="Sanchez-Ramirez S."/>
            <person name="Szollosi G.J."/>
            <person name="Szarkandi J.G."/>
            <person name="Papp V."/>
            <person name="Albert L."/>
            <person name="Andreopoulos W."/>
            <person name="Angelini C."/>
            <person name="Antonin V."/>
            <person name="Barry K.W."/>
            <person name="Bougher N.L."/>
            <person name="Buchanan P."/>
            <person name="Buyck B."/>
            <person name="Bense V."/>
            <person name="Catcheside P."/>
            <person name="Chovatia M."/>
            <person name="Cooper J."/>
            <person name="Damon W."/>
            <person name="Desjardin D."/>
            <person name="Finy P."/>
            <person name="Geml J."/>
            <person name="Haridas S."/>
            <person name="Hughes K."/>
            <person name="Justo A."/>
            <person name="Karasinski D."/>
            <person name="Kautmanova I."/>
            <person name="Kiss B."/>
            <person name="Kocsube S."/>
            <person name="Kotiranta H."/>
            <person name="LaButti K.M."/>
            <person name="Lechner B.E."/>
            <person name="Liimatainen K."/>
            <person name="Lipzen A."/>
            <person name="Lukacs Z."/>
            <person name="Mihaltcheva S."/>
            <person name="Morgado L.N."/>
            <person name="Niskanen T."/>
            <person name="Noordeloos M.E."/>
            <person name="Ohm R.A."/>
            <person name="Ortiz-Santana B."/>
            <person name="Ovrebo C."/>
            <person name="Racz N."/>
            <person name="Riley R."/>
            <person name="Savchenko A."/>
            <person name="Shiryaev A."/>
            <person name="Soop K."/>
            <person name="Spirin V."/>
            <person name="Szebenyi C."/>
            <person name="Tomsovsky M."/>
            <person name="Tulloss R.E."/>
            <person name="Uehling J."/>
            <person name="Grigoriev I.V."/>
            <person name="Vagvolgyi C."/>
            <person name="Papp T."/>
            <person name="Martin F.M."/>
            <person name="Miettinen O."/>
            <person name="Hibbett D.S."/>
            <person name="Nagy L.G."/>
        </authorList>
    </citation>
    <scope>NUCLEOTIDE SEQUENCE [LARGE SCALE GENOMIC DNA]</scope>
    <source>
        <strain evidence="1 2">NL-1719</strain>
    </source>
</reference>
<protein>
    <submittedName>
        <fullName evidence="1">Uncharacterized protein</fullName>
    </submittedName>
</protein>
<gene>
    <name evidence="1" type="ORF">BDN72DRAFT_161898</name>
</gene>
<keyword evidence="2" id="KW-1185">Reference proteome</keyword>
<dbReference type="Proteomes" id="UP000308600">
    <property type="component" value="Unassembled WGS sequence"/>
</dbReference>
<accession>A0ACD3AKL2</accession>
<organism evidence="1 2">
    <name type="scientific">Pluteus cervinus</name>
    <dbReference type="NCBI Taxonomy" id="181527"/>
    <lineage>
        <taxon>Eukaryota</taxon>
        <taxon>Fungi</taxon>
        <taxon>Dikarya</taxon>
        <taxon>Basidiomycota</taxon>
        <taxon>Agaricomycotina</taxon>
        <taxon>Agaricomycetes</taxon>
        <taxon>Agaricomycetidae</taxon>
        <taxon>Agaricales</taxon>
        <taxon>Pluteineae</taxon>
        <taxon>Pluteaceae</taxon>
        <taxon>Pluteus</taxon>
    </lineage>
</organism>
<name>A0ACD3AKL2_9AGAR</name>